<comment type="caution">
    <text evidence="1">The sequence shown here is derived from an EMBL/GenBank/DDBJ whole genome shotgun (WGS) entry which is preliminary data.</text>
</comment>
<keyword evidence="2" id="KW-1185">Reference proteome</keyword>
<protein>
    <submittedName>
        <fullName evidence="1">Uncharacterized protein</fullName>
    </submittedName>
</protein>
<proteinExistence type="predicted"/>
<dbReference type="Proteomes" id="UP001160148">
    <property type="component" value="Unassembled WGS sequence"/>
</dbReference>
<dbReference type="EMBL" id="CARXXK010000005">
    <property type="protein sequence ID" value="CAI6367573.1"/>
    <property type="molecule type" value="Genomic_DNA"/>
</dbReference>
<gene>
    <name evidence="1" type="ORF">MEUPH1_LOCUS22034</name>
</gene>
<name>A0AAV0XHV3_9HEMI</name>
<evidence type="ECO:0000313" key="2">
    <source>
        <dbReference type="Proteomes" id="UP001160148"/>
    </source>
</evidence>
<reference evidence="1 2" key="1">
    <citation type="submission" date="2023-01" db="EMBL/GenBank/DDBJ databases">
        <authorList>
            <person name="Whitehead M."/>
        </authorList>
    </citation>
    <scope>NUCLEOTIDE SEQUENCE [LARGE SCALE GENOMIC DNA]</scope>
</reference>
<dbReference type="AlphaFoldDB" id="A0AAV0XHV3"/>
<evidence type="ECO:0000313" key="1">
    <source>
        <dbReference type="EMBL" id="CAI6367573.1"/>
    </source>
</evidence>
<organism evidence="1 2">
    <name type="scientific">Macrosiphum euphorbiae</name>
    <name type="common">potato aphid</name>
    <dbReference type="NCBI Taxonomy" id="13131"/>
    <lineage>
        <taxon>Eukaryota</taxon>
        <taxon>Metazoa</taxon>
        <taxon>Ecdysozoa</taxon>
        <taxon>Arthropoda</taxon>
        <taxon>Hexapoda</taxon>
        <taxon>Insecta</taxon>
        <taxon>Pterygota</taxon>
        <taxon>Neoptera</taxon>
        <taxon>Paraneoptera</taxon>
        <taxon>Hemiptera</taxon>
        <taxon>Sternorrhyncha</taxon>
        <taxon>Aphidomorpha</taxon>
        <taxon>Aphidoidea</taxon>
        <taxon>Aphididae</taxon>
        <taxon>Macrosiphini</taxon>
        <taxon>Macrosiphum</taxon>
    </lineage>
</organism>
<sequence length="131" mass="14882">MFLSYAAVAVFTFAILLNIFYLQYSPVESAATGGLYPLCEDCLKSECHVKHNRPCITRWDPQFNFTCYTCEPENGNEQFYSKDECDKGCTDPLKMCVCDISCFMCIVKEGTDLSKYKKCTVSKPEEKPTCV</sequence>
<accession>A0AAV0XHV3</accession>